<dbReference type="InterPro" id="IPR040410">
    <property type="entry name" value="UPF0658_Golgi"/>
</dbReference>
<keyword evidence="1" id="KW-0812">Transmembrane</keyword>
<keyword evidence="3" id="KW-1185">Reference proteome</keyword>
<dbReference type="OrthoDB" id="2110692at2759"/>
<dbReference type="AlphaFoldDB" id="A0A507FKV4"/>
<feature type="transmembrane region" description="Helical" evidence="1">
    <location>
        <begin position="122"/>
        <end position="141"/>
    </location>
</feature>
<accession>A0A507FKV4</accession>
<evidence type="ECO:0000256" key="1">
    <source>
        <dbReference type="SAM" id="Phobius"/>
    </source>
</evidence>
<feature type="transmembrane region" description="Helical" evidence="1">
    <location>
        <begin position="161"/>
        <end position="187"/>
    </location>
</feature>
<name>A0A507FKV4_9FUNG</name>
<sequence length="366" mass="40780">MASRTATAFSVGRQSSGKRSIAVLPQATEDITVKWALRTLTIITALSIICIGCQAWIMANQVAVRRDLTAGADSDSDLDSIRTNFNIEITFHSVFLAAVGFWWFITWNGLMRQNTIQIISVNFYNVGLFIYSITQIFQLRNDLEQIRPLLADPNLANGKPLFLAAQILLPVMIGIFIPIYIYLTIRLSAEFGWRIYRISGGDIAVERLLLDYHIFLLLMKYGIVFMVGFTVLDLALASVSFNGLILIPVLGGLLGIAISSAGFLGVRRENAIILSIFIAGSVIEFAYITFRVYLAYARSTDFANNIQRAELPFLMFAEVSLVILAVSILYGVVCYRNFGMGLKEVLDAERKLRSGEQETREIDLDA</sequence>
<feature type="transmembrane region" description="Helical" evidence="1">
    <location>
        <begin position="271"/>
        <end position="293"/>
    </location>
</feature>
<dbReference type="PANTHER" id="PTHR34391:SF1">
    <property type="entry name" value="UPF0658 GOLGI APPARATUS MEMBRANE PROTEIN C1952.10C-RELATED"/>
    <property type="match status" value="1"/>
</dbReference>
<evidence type="ECO:0000313" key="2">
    <source>
        <dbReference type="EMBL" id="TPX76340.1"/>
    </source>
</evidence>
<dbReference type="GO" id="GO:0005794">
    <property type="term" value="C:Golgi apparatus"/>
    <property type="evidence" value="ECO:0007669"/>
    <property type="project" value="TreeGrafter"/>
</dbReference>
<protein>
    <submittedName>
        <fullName evidence="2">Uncharacterized protein</fullName>
    </submittedName>
</protein>
<reference evidence="2 3" key="1">
    <citation type="journal article" date="2019" name="Sci. Rep.">
        <title>Comparative genomics of chytrid fungi reveal insights into the obligate biotrophic and pathogenic lifestyle of Synchytrium endobioticum.</title>
        <authorList>
            <person name="van de Vossenberg B.T.L.H."/>
            <person name="Warris S."/>
            <person name="Nguyen H.D.T."/>
            <person name="van Gent-Pelzer M.P.E."/>
            <person name="Joly D.L."/>
            <person name="van de Geest H.C."/>
            <person name="Bonants P.J.M."/>
            <person name="Smith D.S."/>
            <person name="Levesque C.A."/>
            <person name="van der Lee T.A.J."/>
        </authorList>
    </citation>
    <scope>NUCLEOTIDE SEQUENCE [LARGE SCALE GENOMIC DNA]</scope>
    <source>
        <strain evidence="2 3">CBS 675.73</strain>
    </source>
</reference>
<comment type="caution">
    <text evidence="2">The sequence shown here is derived from an EMBL/GenBank/DDBJ whole genome shotgun (WGS) entry which is preliminary data.</text>
</comment>
<feature type="transmembrane region" description="Helical" evidence="1">
    <location>
        <begin position="244"/>
        <end position="264"/>
    </location>
</feature>
<keyword evidence="1" id="KW-1133">Transmembrane helix</keyword>
<dbReference type="EMBL" id="QEAP01000050">
    <property type="protein sequence ID" value="TPX76340.1"/>
    <property type="molecule type" value="Genomic_DNA"/>
</dbReference>
<organism evidence="2 3">
    <name type="scientific">Chytriomyces confervae</name>
    <dbReference type="NCBI Taxonomy" id="246404"/>
    <lineage>
        <taxon>Eukaryota</taxon>
        <taxon>Fungi</taxon>
        <taxon>Fungi incertae sedis</taxon>
        <taxon>Chytridiomycota</taxon>
        <taxon>Chytridiomycota incertae sedis</taxon>
        <taxon>Chytridiomycetes</taxon>
        <taxon>Chytridiales</taxon>
        <taxon>Chytriomycetaceae</taxon>
        <taxon>Chytriomyces</taxon>
    </lineage>
</organism>
<dbReference type="PANTHER" id="PTHR34391">
    <property type="entry name" value="UPF0658 GOLGI APPARATUS MEMBRANE PROTEIN C1952.10C-RELATED"/>
    <property type="match status" value="1"/>
</dbReference>
<feature type="transmembrane region" description="Helical" evidence="1">
    <location>
        <begin position="89"/>
        <end position="110"/>
    </location>
</feature>
<gene>
    <name evidence="2" type="ORF">CcCBS67573_g02404</name>
</gene>
<dbReference type="Proteomes" id="UP000320333">
    <property type="component" value="Unassembled WGS sequence"/>
</dbReference>
<keyword evidence="1" id="KW-0472">Membrane</keyword>
<feature type="transmembrane region" description="Helical" evidence="1">
    <location>
        <begin position="208"/>
        <end position="232"/>
    </location>
</feature>
<feature type="transmembrane region" description="Helical" evidence="1">
    <location>
        <begin position="35"/>
        <end position="57"/>
    </location>
</feature>
<evidence type="ECO:0000313" key="3">
    <source>
        <dbReference type="Proteomes" id="UP000320333"/>
    </source>
</evidence>
<proteinExistence type="predicted"/>
<feature type="transmembrane region" description="Helical" evidence="1">
    <location>
        <begin position="313"/>
        <end position="333"/>
    </location>
</feature>